<evidence type="ECO:0000256" key="5">
    <source>
        <dbReference type="ARBA" id="ARBA00022801"/>
    </source>
</evidence>
<dbReference type="CDD" id="cd04275">
    <property type="entry name" value="ZnMc_pappalysin_like"/>
    <property type="match status" value="1"/>
</dbReference>
<keyword evidence="2" id="KW-0645">Protease</keyword>
<dbReference type="SUPFAM" id="SSF55486">
    <property type="entry name" value="Metalloproteases ('zincins'), catalytic domain"/>
    <property type="match status" value="1"/>
</dbReference>
<feature type="signal peptide" evidence="9">
    <location>
        <begin position="1"/>
        <end position="19"/>
    </location>
</feature>
<dbReference type="RefSeq" id="WP_264743915.1">
    <property type="nucleotide sequence ID" value="NZ_JAPDHV010000005.1"/>
</dbReference>
<keyword evidence="7 11" id="KW-0482">Metalloprotease</keyword>
<dbReference type="Pfam" id="PF05572">
    <property type="entry name" value="Peptidase_M43"/>
    <property type="match status" value="1"/>
</dbReference>
<sequence>MKRLLFGALVLSVMSACNSDSISNQEELQNPDIPSNVTTSKRACPSDLMREKILNSDPSARARVNAIEEFTENHINNIKMGKVLADGTVEIPVVFNVVYKTTADNVSDARLQSQIDVLNKDYSGTNSDVNNTPSEFAAVKAGDTKIRFRLEKVVRKQSNTSIWNPDENLMKSASTGIAATSPNNYLNIWIVNNMTDGTLGYAYYPGTITAALDGVVIAAPYIGTGSGTSAPYNLGRTATHEVGHYLNLPHLWGSSNTGCQTDYSNDTPVSPGPNFGTPSYPLYRTCSGVSRSQMFMNYMDYVNDAAMFMFTTNQKQRMQAVVASSGPRSGLRVY</sequence>
<proteinExistence type="inferred from homology"/>
<reference evidence="11" key="1">
    <citation type="submission" date="2022-10" db="EMBL/GenBank/DDBJ databases">
        <title>Chryseobacterium babae sp. nov. isolated from the gut of the beetle Oryctes rhinoceros, and Chryseobacterium kimseyorum sp. nov., isolated from a stick insect rearing cage.</title>
        <authorList>
            <person name="Shelomi M."/>
            <person name="Han C.-J."/>
            <person name="Chen W.-M."/>
            <person name="Chen H.-K."/>
            <person name="Liaw S.-J."/>
            <person name="Muhle E."/>
            <person name="Clermont D."/>
        </authorList>
    </citation>
    <scope>NUCLEOTIDE SEQUENCE</scope>
    <source>
        <strain evidence="11">WLa1L2M3</strain>
    </source>
</reference>
<keyword evidence="12" id="KW-1185">Reference proteome</keyword>
<evidence type="ECO:0000256" key="1">
    <source>
        <dbReference type="ARBA" id="ARBA00008721"/>
    </source>
</evidence>
<accession>A0ABT3HQE9</accession>
<feature type="domain" description="Peptidase M43 pregnancy-associated plasma-A" evidence="10">
    <location>
        <begin position="182"/>
        <end position="323"/>
    </location>
</feature>
<keyword evidence="6" id="KW-0862">Zinc</keyword>
<dbReference type="GO" id="GO:0008237">
    <property type="term" value="F:metallopeptidase activity"/>
    <property type="evidence" value="ECO:0007669"/>
    <property type="project" value="UniProtKB-KW"/>
</dbReference>
<keyword evidence="3" id="KW-0479">Metal-binding</keyword>
<evidence type="ECO:0000313" key="11">
    <source>
        <dbReference type="EMBL" id="MCW3161974.1"/>
    </source>
</evidence>
<evidence type="ECO:0000256" key="6">
    <source>
        <dbReference type="ARBA" id="ARBA00022833"/>
    </source>
</evidence>
<dbReference type="EMBL" id="JAPDHV010000005">
    <property type="protein sequence ID" value="MCW3161974.1"/>
    <property type="molecule type" value="Genomic_DNA"/>
</dbReference>
<evidence type="ECO:0000256" key="4">
    <source>
        <dbReference type="ARBA" id="ARBA00022729"/>
    </source>
</evidence>
<name>A0ABT3HQE9_9FLAO</name>
<gene>
    <name evidence="11" type="ORF">OH806_11930</name>
</gene>
<evidence type="ECO:0000256" key="3">
    <source>
        <dbReference type="ARBA" id="ARBA00022723"/>
    </source>
</evidence>
<keyword evidence="8" id="KW-1015">Disulfide bond</keyword>
<evidence type="ECO:0000313" key="12">
    <source>
        <dbReference type="Proteomes" id="UP001163719"/>
    </source>
</evidence>
<dbReference type="PROSITE" id="PS51257">
    <property type="entry name" value="PROKAR_LIPOPROTEIN"/>
    <property type="match status" value="1"/>
</dbReference>
<comment type="caution">
    <text evidence="11">The sequence shown here is derived from an EMBL/GenBank/DDBJ whole genome shotgun (WGS) entry which is preliminary data.</text>
</comment>
<dbReference type="PANTHER" id="PTHR47466:SF1">
    <property type="entry name" value="METALLOPROTEASE MEP1 (AFU_ORTHOLOGUE AFUA_1G07730)-RELATED"/>
    <property type="match status" value="1"/>
</dbReference>
<evidence type="ECO:0000256" key="7">
    <source>
        <dbReference type="ARBA" id="ARBA00023049"/>
    </source>
</evidence>
<keyword evidence="5" id="KW-0378">Hydrolase</keyword>
<dbReference type="Gene3D" id="3.40.390.10">
    <property type="entry name" value="Collagenase (Catalytic Domain)"/>
    <property type="match status" value="1"/>
</dbReference>
<evidence type="ECO:0000256" key="8">
    <source>
        <dbReference type="ARBA" id="ARBA00023157"/>
    </source>
</evidence>
<dbReference type="InterPro" id="IPR024079">
    <property type="entry name" value="MetalloPept_cat_dom_sf"/>
</dbReference>
<evidence type="ECO:0000256" key="2">
    <source>
        <dbReference type="ARBA" id="ARBA00022670"/>
    </source>
</evidence>
<protein>
    <submittedName>
        <fullName evidence="11">Zinc metalloprotease</fullName>
    </submittedName>
</protein>
<dbReference type="PANTHER" id="PTHR47466">
    <property type="match status" value="1"/>
</dbReference>
<comment type="similarity">
    <text evidence="1">Belongs to the peptidase M43B family.</text>
</comment>
<feature type="chain" id="PRO_5046940335" evidence="9">
    <location>
        <begin position="20"/>
        <end position="334"/>
    </location>
</feature>
<dbReference type="Proteomes" id="UP001163719">
    <property type="component" value="Unassembled WGS sequence"/>
</dbReference>
<dbReference type="InterPro" id="IPR008754">
    <property type="entry name" value="Peptidase_M43"/>
</dbReference>
<evidence type="ECO:0000259" key="10">
    <source>
        <dbReference type="Pfam" id="PF05572"/>
    </source>
</evidence>
<keyword evidence="4 9" id="KW-0732">Signal</keyword>
<evidence type="ECO:0000256" key="9">
    <source>
        <dbReference type="SAM" id="SignalP"/>
    </source>
</evidence>
<organism evidence="11 12">
    <name type="scientific">Chryseobacterium oryctis</name>
    <dbReference type="NCBI Taxonomy" id="2952618"/>
    <lineage>
        <taxon>Bacteria</taxon>
        <taxon>Pseudomonadati</taxon>
        <taxon>Bacteroidota</taxon>
        <taxon>Flavobacteriia</taxon>
        <taxon>Flavobacteriales</taxon>
        <taxon>Weeksellaceae</taxon>
        <taxon>Chryseobacterium group</taxon>
        <taxon>Chryseobacterium</taxon>
    </lineage>
</organism>